<sequence>MRKMIFILCIPTALLSACSPSGMQGNPAAVQAGAAIGGVLGAIVGDRAGGYNGSQFGALLGTVTGAAVGNAITTPREKTYQVEEYYVKTYPSSSQYEHTSSYEPSSGLRIINLRFIDDNRNHVIDAEEDSKLVFDVVNDGDVPAYNVTPVIEEMSGMKHILISPSAQIAYMPVGNQIRYTATIRGGRKLKTGQAQFRVFATESNGAVTEAHEFTLPTQKRIKK</sequence>
<evidence type="ECO:0000259" key="2">
    <source>
        <dbReference type="Pfam" id="PF13488"/>
    </source>
</evidence>
<dbReference type="Proteomes" id="UP000294834">
    <property type="component" value="Unassembled WGS sequence"/>
</dbReference>
<dbReference type="Proteomes" id="UP000283678">
    <property type="component" value="Unassembled WGS sequence"/>
</dbReference>
<dbReference type="EMBL" id="CP126056">
    <property type="protein sequence ID" value="WHX10009.1"/>
    <property type="molecule type" value="Genomic_DNA"/>
</dbReference>
<feature type="signal peptide" evidence="1">
    <location>
        <begin position="1"/>
        <end position="23"/>
    </location>
</feature>
<evidence type="ECO:0000313" key="13">
    <source>
        <dbReference type="Proteomes" id="UP000283678"/>
    </source>
</evidence>
<dbReference type="eggNOG" id="COG4520">
    <property type="taxonomic scope" value="Bacteria"/>
</dbReference>
<reference evidence="7" key="7">
    <citation type="submission" date="2023-10" db="EMBL/GenBank/DDBJ databases">
        <title>Genome of Potential pathogenic bacteria in Crohn's disease.</title>
        <authorList>
            <person name="Rodriguez-Palacios A."/>
        </authorList>
    </citation>
    <scope>NUCLEOTIDE SEQUENCE</scope>
    <source>
        <strain evidence="7">CavFT-hAR62</strain>
    </source>
</reference>
<dbReference type="Proteomes" id="UP001177934">
    <property type="component" value="Chromosome"/>
</dbReference>
<evidence type="ECO:0000313" key="14">
    <source>
        <dbReference type="Proteomes" id="UP000294527"/>
    </source>
</evidence>
<reference evidence="8 19" key="4">
    <citation type="submission" date="2019-11" db="EMBL/GenBank/DDBJ databases">
        <title>Complete genome sequence of Bacteroides dorei DSM 17855.</title>
        <authorList>
            <person name="Russell J.T."/>
        </authorList>
    </citation>
    <scope>NUCLEOTIDE SEQUENCE [LARGE SCALE GENOMIC DNA]</scope>
    <source>
        <strain evidence="8 19">DSM 17855</strain>
    </source>
</reference>
<dbReference type="Proteomes" id="UP000481616">
    <property type="component" value="Unassembled WGS sequence"/>
</dbReference>
<dbReference type="Proteomes" id="UP000777173">
    <property type="component" value="Unassembled WGS sequence"/>
</dbReference>
<evidence type="ECO:0000313" key="5">
    <source>
        <dbReference type="EMBL" id="KAA5406484.1"/>
    </source>
</evidence>
<keyword evidence="1" id="KW-0732">Signal</keyword>
<evidence type="ECO:0000313" key="19">
    <source>
        <dbReference type="Proteomes" id="UP000500949"/>
    </source>
</evidence>
<dbReference type="AlphaFoldDB" id="A0A076J1V0"/>
<dbReference type="EMBL" id="CP046176">
    <property type="protein sequence ID" value="QJR78521.1"/>
    <property type="molecule type" value="Genomic_DNA"/>
</dbReference>
<dbReference type="EMBL" id="SLTX01000002">
    <property type="protein sequence ID" value="TDB03950.1"/>
    <property type="molecule type" value="Genomic_DNA"/>
</dbReference>
<protein>
    <recommendedName>
        <fullName evidence="2">Glycine zipper domain-containing protein</fullName>
    </recommendedName>
</protein>
<evidence type="ECO:0000313" key="9">
    <source>
        <dbReference type="EMBL" id="RGV75792.1"/>
    </source>
</evidence>
<evidence type="ECO:0000313" key="6">
    <source>
        <dbReference type="EMBL" id="MBV3122256.1"/>
    </source>
</evidence>
<dbReference type="Proteomes" id="UP000441162">
    <property type="component" value="Unassembled WGS sequence"/>
</dbReference>
<evidence type="ECO:0000313" key="18">
    <source>
        <dbReference type="Proteomes" id="UP000481616"/>
    </source>
</evidence>
<feature type="domain" description="Glycine zipper" evidence="2">
    <location>
        <begin position="33"/>
        <end position="73"/>
    </location>
</feature>
<evidence type="ECO:0000313" key="7">
    <source>
        <dbReference type="EMBL" id="MDU0269366.1"/>
    </source>
</evidence>
<evidence type="ECO:0000313" key="10">
    <source>
        <dbReference type="EMBL" id="TDA71475.1"/>
    </source>
</evidence>
<dbReference type="Proteomes" id="UP000347681">
    <property type="component" value="Unassembled WGS sequence"/>
</dbReference>
<evidence type="ECO:0000256" key="1">
    <source>
        <dbReference type="SAM" id="SignalP"/>
    </source>
</evidence>
<name>A0A076J1V0_9BACT</name>
<evidence type="ECO:0000313" key="12">
    <source>
        <dbReference type="EMBL" id="WHX10009.1"/>
    </source>
</evidence>
<dbReference type="KEGG" id="bdh:GV66_03620"/>
<dbReference type="KEGG" id="bdo:EL88_23135"/>
<accession>A0A076J1V0</accession>
<organism evidence="10 14">
    <name type="scientific">Phocaeicola dorei</name>
    <dbReference type="NCBI Taxonomy" id="357276"/>
    <lineage>
        <taxon>Bacteria</taxon>
        <taxon>Pseudomonadati</taxon>
        <taxon>Bacteroidota</taxon>
        <taxon>Bacteroidia</taxon>
        <taxon>Bacteroidales</taxon>
        <taxon>Bacteroidaceae</taxon>
        <taxon>Phocaeicola</taxon>
    </lineage>
</organism>
<feature type="chain" id="PRO_5014216703" description="Glycine zipper domain-containing protein" evidence="1">
    <location>
        <begin position="24"/>
        <end position="223"/>
    </location>
</feature>
<dbReference type="InterPro" id="IPR039567">
    <property type="entry name" value="Gly-zipper"/>
</dbReference>
<dbReference type="EMBL" id="JAHOAX010000002">
    <property type="protein sequence ID" value="MBV3122256.1"/>
    <property type="molecule type" value="Genomic_DNA"/>
</dbReference>
<dbReference type="EMBL" id="VVZB01000005">
    <property type="protein sequence ID" value="KAA5382725.1"/>
    <property type="molecule type" value="Genomic_DNA"/>
</dbReference>
<dbReference type="PROSITE" id="PS51257">
    <property type="entry name" value="PROKAR_LIPOPROTEIN"/>
    <property type="match status" value="1"/>
</dbReference>
<dbReference type="RefSeq" id="WP_007841167.1">
    <property type="nucleotide sequence ID" value="NZ_BAABYF010000001.1"/>
</dbReference>
<dbReference type="Pfam" id="PF13488">
    <property type="entry name" value="Gly-zipper_Omp"/>
    <property type="match status" value="1"/>
</dbReference>
<gene>
    <name evidence="9" type="ORF">DWW04_12460</name>
    <name evidence="10" type="ORF">E1I98_21525</name>
    <name evidence="11" type="ORF">E1J06_22670</name>
    <name evidence="5" type="ORF">F2Y51_06410</name>
    <name evidence="4" type="ORF">F2Y58_05790</name>
    <name evidence="3" type="ORF">F2Y61_12315</name>
    <name evidence="8" type="ORF">GKD17_20205</name>
    <name evidence="6" type="ORF">KSU80_03520</name>
    <name evidence="12" type="ORF">QNN11_23235</name>
    <name evidence="7" type="ORF">RVH45_05530</name>
</gene>
<evidence type="ECO:0000313" key="17">
    <source>
        <dbReference type="Proteomes" id="UP000441162"/>
    </source>
</evidence>
<dbReference type="EMBL" id="SLTU01000003">
    <property type="protein sequence ID" value="TDA71475.1"/>
    <property type="molecule type" value="Genomic_DNA"/>
</dbReference>
<dbReference type="Proteomes" id="UP000500949">
    <property type="component" value="Chromosome"/>
</dbReference>
<evidence type="ECO:0000313" key="11">
    <source>
        <dbReference type="EMBL" id="TDB03950.1"/>
    </source>
</evidence>
<dbReference type="EMBL" id="QRZL01000011">
    <property type="protein sequence ID" value="RGV75792.1"/>
    <property type="molecule type" value="Genomic_DNA"/>
</dbReference>
<dbReference type="Proteomes" id="UP001181086">
    <property type="component" value="Unassembled WGS sequence"/>
</dbReference>
<dbReference type="GeneID" id="93448991"/>
<evidence type="ECO:0000313" key="4">
    <source>
        <dbReference type="EMBL" id="KAA5399636.1"/>
    </source>
</evidence>
<reference evidence="9 13" key="1">
    <citation type="submission" date="2018-08" db="EMBL/GenBank/DDBJ databases">
        <title>A genome reference for cultivated species of the human gut microbiota.</title>
        <authorList>
            <person name="Zou Y."/>
            <person name="Xue W."/>
            <person name="Luo G."/>
        </authorList>
    </citation>
    <scope>NUCLEOTIDE SEQUENCE [LARGE SCALE GENOMIC DNA]</scope>
    <source>
        <strain evidence="9 13">AF14-1AC</strain>
    </source>
</reference>
<dbReference type="Proteomes" id="UP000294527">
    <property type="component" value="Unassembled WGS sequence"/>
</dbReference>
<reference evidence="12" key="6">
    <citation type="journal article" date="2023" name="Nat. Commun.">
        <title>Identification of a novel Human Milk Oligosaccharides utilization cluster in the infant gut commensal Bacteroides dorei.</title>
        <authorList>
            <person name="Kijner S."/>
            <person name="Ennis D."/>
            <person name="Shmorak S."/>
            <person name="Florentin A."/>
            <person name="Yassour M."/>
        </authorList>
    </citation>
    <scope>NUCLEOTIDE SEQUENCE</scope>
    <source>
        <strain evidence="12">2</strain>
    </source>
</reference>
<evidence type="ECO:0000313" key="8">
    <source>
        <dbReference type="EMBL" id="QJR78521.1"/>
    </source>
</evidence>
<evidence type="ECO:0000313" key="15">
    <source>
        <dbReference type="Proteomes" id="UP000294834"/>
    </source>
</evidence>
<evidence type="ECO:0000313" key="3">
    <source>
        <dbReference type="EMBL" id="KAA5382725.1"/>
    </source>
</evidence>
<proteinExistence type="predicted"/>
<evidence type="ECO:0000313" key="16">
    <source>
        <dbReference type="Proteomes" id="UP000347681"/>
    </source>
</evidence>
<reference evidence="14 15" key="3">
    <citation type="journal article" date="2019" name="Nat. Microbiol.">
        <title>Genomic variation and strain-specific functional adaptation in the human gut microbiome during early life.</title>
        <authorList>
            <person name="Vatanen T."/>
            <person name="Plichta D.R."/>
            <person name="Somani J."/>
            <person name="Munch P.C."/>
            <person name="Arthur T.D."/>
            <person name="Hall A.B."/>
            <person name="Rudolf S."/>
            <person name="Oakeley E.J."/>
            <person name="Ke X."/>
            <person name="Young R.A."/>
            <person name="Haiser H.J."/>
            <person name="Kolde R."/>
            <person name="Yassour M."/>
            <person name="Luopajarvi K."/>
            <person name="Siljander H."/>
            <person name="Virtanen S.M."/>
            <person name="Ilonen J."/>
            <person name="Uibo R."/>
            <person name="Tillmann V."/>
            <person name="Mokurov S."/>
            <person name="Dorshakova N."/>
            <person name="Porter J.A."/>
            <person name="McHardy A.C."/>
            <person name="Lahdesmaki H."/>
            <person name="Vlamakis H."/>
            <person name="Huttenhower C."/>
            <person name="Knip M."/>
            <person name="Xavier R.J."/>
        </authorList>
    </citation>
    <scope>NUCLEOTIDE SEQUENCE [LARGE SCALE GENOMIC DNA]</scope>
    <source>
        <strain evidence="10 14">RJX1047</strain>
        <strain evidence="11 15">RJX1052</strain>
    </source>
</reference>
<reference evidence="16 17" key="2">
    <citation type="journal article" date="2019" name="Nat. Med.">
        <title>A library of human gut bacterial isolates paired with longitudinal multiomics data enables mechanistic microbiome research.</title>
        <authorList>
            <person name="Poyet M."/>
            <person name="Groussin M."/>
            <person name="Gibbons S.M."/>
            <person name="Avila-Pacheco J."/>
            <person name="Jiang X."/>
            <person name="Kearney S.M."/>
            <person name="Perrotta A.R."/>
            <person name="Berdy B."/>
            <person name="Zhao S."/>
            <person name="Lieberman T.D."/>
            <person name="Swanson P.K."/>
            <person name="Smith M."/>
            <person name="Roesemann S."/>
            <person name="Alexander J.E."/>
            <person name="Rich S.A."/>
            <person name="Livny J."/>
            <person name="Vlamakis H."/>
            <person name="Clish C."/>
            <person name="Bullock K."/>
            <person name="Deik A."/>
            <person name="Scott J."/>
            <person name="Pierce K.A."/>
            <person name="Xavier R.J."/>
            <person name="Alm E.J."/>
        </authorList>
    </citation>
    <scope>NUCLEOTIDE SEQUENCE [LARGE SCALE GENOMIC DNA]</scope>
    <source>
        <strain evidence="4 18">BIOML-A1</strain>
        <strain evidence="5 17">BIOML-A4</strain>
        <strain evidence="3 16">BIOML-A5</strain>
    </source>
</reference>
<dbReference type="EMBL" id="VVYY01000004">
    <property type="protein sequence ID" value="KAA5399636.1"/>
    <property type="molecule type" value="Genomic_DNA"/>
</dbReference>
<dbReference type="EMBL" id="JAWDEV010000004">
    <property type="protein sequence ID" value="MDU0269366.1"/>
    <property type="molecule type" value="Genomic_DNA"/>
</dbReference>
<reference evidence="6" key="5">
    <citation type="submission" date="2021-06" db="EMBL/GenBank/DDBJ databases">
        <title>Collection of gut derived symbiotic bacterial strains cultured from healthy donors.</title>
        <authorList>
            <person name="Lin H."/>
            <person name="Littmann E."/>
            <person name="Pamer E.G."/>
        </authorList>
    </citation>
    <scope>NUCLEOTIDE SEQUENCE</scope>
    <source>
        <strain evidence="6">MSK.5.10</strain>
    </source>
</reference>
<dbReference type="EMBL" id="VVZA01000004">
    <property type="protein sequence ID" value="KAA5406484.1"/>
    <property type="molecule type" value="Genomic_DNA"/>
</dbReference>